<dbReference type="InterPro" id="IPR011990">
    <property type="entry name" value="TPR-like_helical_dom_sf"/>
</dbReference>
<dbReference type="PANTHER" id="PTHR47926">
    <property type="entry name" value="PENTATRICOPEPTIDE REPEAT-CONTAINING PROTEIN"/>
    <property type="match status" value="1"/>
</dbReference>
<evidence type="ECO:0000256" key="1">
    <source>
        <dbReference type="ARBA" id="ARBA00022737"/>
    </source>
</evidence>
<dbReference type="GO" id="GO:0009451">
    <property type="term" value="P:RNA modification"/>
    <property type="evidence" value="ECO:0007669"/>
    <property type="project" value="InterPro"/>
</dbReference>
<name>A0A834Z2L1_TETSI</name>
<keyword evidence="4" id="KW-1185">Reference proteome</keyword>
<sequence length="264" mass="29791">MLQFPAFMTQYPWSTKMIPSSSLLPSQWPHPQRDELLLAMEESHLEDKTGKQIHQPLRRYGCSNDLYVNAALVDMYAKCGEIEAARLVFNKMADRDLVSWTSMISGYAHNGYNSETLEFFDLMRGLEVKPNRVSLLSVLLACDVKPNQVTFTCILSACSHSGLLEEEQRYFGMMSKEFGIAPMLNHYACMVDLLGRAGQLSKAENLIENIPVELDSSIWGSLLGACRIYGDLDLGERIADRIFQLNPTHAGYHVMLANIYAYCC</sequence>
<dbReference type="OrthoDB" id="185373at2759"/>
<dbReference type="GO" id="GO:0003723">
    <property type="term" value="F:RNA binding"/>
    <property type="evidence" value="ECO:0007669"/>
    <property type="project" value="InterPro"/>
</dbReference>
<dbReference type="InterPro" id="IPR002885">
    <property type="entry name" value="PPR_rpt"/>
</dbReference>
<dbReference type="NCBIfam" id="TIGR00756">
    <property type="entry name" value="PPR"/>
    <property type="match status" value="2"/>
</dbReference>
<dbReference type="EMBL" id="JABCRI010000010">
    <property type="protein sequence ID" value="KAF8399779.1"/>
    <property type="molecule type" value="Genomic_DNA"/>
</dbReference>
<feature type="repeat" description="PPR" evidence="2">
    <location>
        <begin position="96"/>
        <end position="130"/>
    </location>
</feature>
<gene>
    <name evidence="3" type="ORF">HHK36_015649</name>
</gene>
<dbReference type="FunFam" id="1.25.40.10:FF:000242">
    <property type="entry name" value="Pentatricopeptide repeat-containing protein"/>
    <property type="match status" value="1"/>
</dbReference>
<dbReference type="PANTHER" id="PTHR47926:SF500">
    <property type="entry name" value="REPEAT-CONTAINING PROTEIN, PUTATIVE-RELATED"/>
    <property type="match status" value="1"/>
</dbReference>
<evidence type="ECO:0000256" key="2">
    <source>
        <dbReference type="PROSITE-ProRule" id="PRU00708"/>
    </source>
</evidence>
<accession>A0A834Z2L1</accession>
<dbReference type="FunFam" id="1.25.40.10:FF:000031">
    <property type="entry name" value="Pentatricopeptide repeat-containing protein mitochondrial"/>
    <property type="match status" value="1"/>
</dbReference>
<dbReference type="Proteomes" id="UP000655225">
    <property type="component" value="Unassembled WGS sequence"/>
</dbReference>
<keyword evidence="1" id="KW-0677">Repeat</keyword>
<evidence type="ECO:0000313" key="3">
    <source>
        <dbReference type="EMBL" id="KAF8399779.1"/>
    </source>
</evidence>
<feature type="repeat" description="PPR" evidence="2">
    <location>
        <begin position="147"/>
        <end position="182"/>
    </location>
</feature>
<comment type="caution">
    <text evidence="3">The sequence shown here is derived from an EMBL/GenBank/DDBJ whole genome shotgun (WGS) entry which is preliminary data.</text>
</comment>
<proteinExistence type="predicted"/>
<dbReference type="PROSITE" id="PS51375">
    <property type="entry name" value="PPR"/>
    <property type="match status" value="2"/>
</dbReference>
<dbReference type="InterPro" id="IPR046960">
    <property type="entry name" value="PPR_At4g14850-like_plant"/>
</dbReference>
<reference evidence="3 4" key="1">
    <citation type="submission" date="2020-04" db="EMBL/GenBank/DDBJ databases">
        <title>Plant Genome Project.</title>
        <authorList>
            <person name="Zhang R.-G."/>
        </authorList>
    </citation>
    <scope>NUCLEOTIDE SEQUENCE [LARGE SCALE GENOMIC DNA]</scope>
    <source>
        <strain evidence="3">YNK0</strain>
        <tissue evidence="3">Leaf</tissue>
    </source>
</reference>
<evidence type="ECO:0000313" key="4">
    <source>
        <dbReference type="Proteomes" id="UP000655225"/>
    </source>
</evidence>
<dbReference type="Gene3D" id="1.25.40.10">
    <property type="entry name" value="Tetratricopeptide repeat domain"/>
    <property type="match status" value="2"/>
</dbReference>
<organism evidence="3 4">
    <name type="scientific">Tetracentron sinense</name>
    <name type="common">Spur-leaf</name>
    <dbReference type="NCBI Taxonomy" id="13715"/>
    <lineage>
        <taxon>Eukaryota</taxon>
        <taxon>Viridiplantae</taxon>
        <taxon>Streptophyta</taxon>
        <taxon>Embryophyta</taxon>
        <taxon>Tracheophyta</taxon>
        <taxon>Spermatophyta</taxon>
        <taxon>Magnoliopsida</taxon>
        <taxon>Trochodendrales</taxon>
        <taxon>Trochodendraceae</taxon>
        <taxon>Tetracentron</taxon>
    </lineage>
</organism>
<protein>
    <recommendedName>
        <fullName evidence="5">Pentatricopeptide repeat-containing protein</fullName>
    </recommendedName>
</protein>
<dbReference type="AlphaFoldDB" id="A0A834Z2L1"/>
<dbReference type="OMA" id="CCAIARL"/>
<dbReference type="Pfam" id="PF01535">
    <property type="entry name" value="PPR"/>
    <property type="match status" value="4"/>
</dbReference>
<evidence type="ECO:0008006" key="5">
    <source>
        <dbReference type="Google" id="ProtNLM"/>
    </source>
</evidence>